<feature type="compositionally biased region" description="Basic and acidic residues" evidence="1">
    <location>
        <begin position="838"/>
        <end position="866"/>
    </location>
</feature>
<feature type="compositionally biased region" description="Basic and acidic residues" evidence="1">
    <location>
        <begin position="738"/>
        <end position="764"/>
    </location>
</feature>
<feature type="compositionally biased region" description="Polar residues" evidence="1">
    <location>
        <begin position="1227"/>
        <end position="1236"/>
    </location>
</feature>
<feature type="compositionally biased region" description="Low complexity" evidence="1">
    <location>
        <begin position="527"/>
        <end position="548"/>
    </location>
</feature>
<organism evidence="2 3">
    <name type="scientific">Melipona quadrifasciata</name>
    <dbReference type="NCBI Taxonomy" id="166423"/>
    <lineage>
        <taxon>Eukaryota</taxon>
        <taxon>Metazoa</taxon>
        <taxon>Ecdysozoa</taxon>
        <taxon>Arthropoda</taxon>
        <taxon>Hexapoda</taxon>
        <taxon>Insecta</taxon>
        <taxon>Pterygota</taxon>
        <taxon>Neoptera</taxon>
        <taxon>Endopterygota</taxon>
        <taxon>Hymenoptera</taxon>
        <taxon>Apocrita</taxon>
        <taxon>Aculeata</taxon>
        <taxon>Apoidea</taxon>
        <taxon>Anthophila</taxon>
        <taxon>Apidae</taxon>
        <taxon>Melipona</taxon>
    </lineage>
</organism>
<feature type="compositionally biased region" description="Basic and acidic residues" evidence="1">
    <location>
        <begin position="972"/>
        <end position="989"/>
    </location>
</feature>
<dbReference type="STRING" id="166423.A0A0N0U3G1"/>
<feature type="compositionally biased region" description="Polar residues" evidence="1">
    <location>
        <begin position="696"/>
        <end position="707"/>
    </location>
</feature>
<feature type="compositionally biased region" description="Basic and acidic residues" evidence="1">
    <location>
        <begin position="1004"/>
        <end position="1039"/>
    </location>
</feature>
<feature type="compositionally biased region" description="Basic and acidic residues" evidence="1">
    <location>
        <begin position="617"/>
        <end position="634"/>
    </location>
</feature>
<feature type="region of interest" description="Disordered" evidence="1">
    <location>
        <begin position="685"/>
        <end position="1039"/>
    </location>
</feature>
<feature type="compositionally biased region" description="Basic and acidic residues" evidence="1">
    <location>
        <begin position="1312"/>
        <end position="1329"/>
    </location>
</feature>
<evidence type="ECO:0000313" key="2">
    <source>
        <dbReference type="EMBL" id="KOX69651.1"/>
    </source>
</evidence>
<feature type="region of interest" description="Disordered" evidence="1">
    <location>
        <begin position="483"/>
        <end position="638"/>
    </location>
</feature>
<sequence length="1417" mass="155676">MLLPIIIFNTTSHGKRTSREVAATSSSSSDVTTVEVVSSTSVLEEARQTTESESRSNVVEVTSASREVIMDSKGNVIKVIESTPQTVSQATSAYKTTAGKNSQDFIAEEQTQSVKQGKTVRDSPLTAREKVVDVYTDERRGGTSAEQVSRSSAETQSRSETIQKSISSSMVVETSSSSMEDYYDRLSKKTTTSSNGAANEDHAARVQTTSKSYESRQASKETYEETTKDGQTIANISRIHESGEKLDDNGRITATQCRSVDNETTVVPSDVGRVKHTDDARAASDDKVVVIDSSSSTAKSNVKADRIGERCNKPGQSAWDGTFVRESSSAKDKNVDSRRATTGTGLDTAKVDRLVTTKGSTEESVSSVEISESSFIDQRSSSTVIQDSKVIIDEGRSSSTVDTIDLAGGQRQFATSKVHSKDSTGTRYTKPGESTWDGTFVIERMPETRKRNADVTEEIYIDGKPTGKTVEVLSDRRVTRPGDSAWNGRFVYEKPQDGKKPSSGERTVVRTSAKKHDSVDVEDVTEEQNVSSTSESVSSSYIVEYATSTDEKKKKKTTEKVTSVSEIIAEEDSGDGGSPRRSTEEKSEKSVKRDATSRCYKPGQSTWDGSFVYEKPSVPERRGKLSSTDARRSATDSVVIRDVTEDNSINEAEISTASYVVEHSSSQQSFTDVRDSSLSSVHETIVYDVHPVRQDQGPSSSRASTRPATPEKTPKTRDARVDTKPGSSTWDGTFVIERSPETKRPASRESVDRPADKARPEPKESPVPGPRKHVSEDTLDIRDASQRVSAISDTSIVLEQSTVRESHTDSSNLDYSTSSVETVIVRDGVPTTVQKSVTIEERAKSPEKKPPEQKGPEDSKSPDKRLPKVPTRSTKPCISTWDGSFIHEKLEKPTDKKPSTDVASRPSPSPADGRKSPEGKKSTYVTEKSIALSDTSAKSTEFVTCHSTTLERTLVSDSEAFEVSATTVGQVDDEKQSPEKRPKSPEKSSARPTKLGESTWDGSFVHEKPQDRKRPRESPARDEPKDKPSPLSKDDSTKISIVKHDVTDVRDAARKDVIQESSYVIDQSSRFTTVQDVREVAEERVINEFTIDTSKDVKPLKIFYVPLKYIIELQRKTPLPIGTISGLGISSVFSFGAELPKSLHPHQGGTLTVQPLNSHFSVYSNFGAKLCSLEDRHLDSKFANGELWAVEPKRDVTGSTVEFIDKEQVTSMVARDVVDDAKFDGLVTSTPKSPAGQSPRKESPERPGYPRGIPGLREDDRPKPIPAAGKPSRPPQREQRLDCGYTGPSPQSPGKTRDYVSPTEKPSPAAEKPSRTEERPGRPRRRDQSPDSLEEDDVQPGKLPDILSKIPLKEQCICELCTCGVNVLRCLISKHPSEESYEIKLDLAQSKWQERCLRVAFVRQSNLVQSKSKNFQQ</sequence>
<feature type="region of interest" description="Disordered" evidence="1">
    <location>
        <begin position="1224"/>
        <end position="1342"/>
    </location>
</feature>
<feature type="compositionally biased region" description="Polar residues" evidence="1">
    <location>
        <begin position="809"/>
        <end position="821"/>
    </location>
</feature>
<feature type="compositionally biased region" description="Basic and acidic residues" evidence="1">
    <location>
        <begin position="912"/>
        <end position="921"/>
    </location>
</feature>
<proteinExistence type="predicted"/>
<keyword evidence="3" id="KW-1185">Reference proteome</keyword>
<gene>
    <name evidence="2" type="ORF">WN51_04933</name>
</gene>
<dbReference type="OrthoDB" id="311506at2759"/>
<feature type="compositionally biased region" description="Basic and acidic residues" evidence="1">
    <location>
        <begin position="213"/>
        <end position="228"/>
    </location>
</feature>
<feature type="compositionally biased region" description="Basic and acidic residues" evidence="1">
    <location>
        <begin position="712"/>
        <end position="723"/>
    </location>
</feature>
<feature type="compositionally biased region" description="Basic and acidic residues" evidence="1">
    <location>
        <begin position="328"/>
        <end position="339"/>
    </location>
</feature>
<feature type="compositionally biased region" description="Polar residues" evidence="1">
    <location>
        <begin position="144"/>
        <end position="164"/>
    </location>
</feature>
<dbReference type="EMBL" id="KQ435883">
    <property type="protein sequence ID" value="KOX69651.1"/>
    <property type="molecule type" value="Genomic_DNA"/>
</dbReference>
<feature type="compositionally biased region" description="Basic and acidic residues" evidence="1">
    <location>
        <begin position="581"/>
        <end position="596"/>
    </location>
</feature>
<feature type="compositionally biased region" description="Polar residues" evidence="1">
    <location>
        <begin position="932"/>
        <end position="951"/>
    </location>
</feature>
<feature type="region of interest" description="Disordered" evidence="1">
    <location>
        <begin position="135"/>
        <end position="232"/>
    </location>
</feature>
<feature type="compositionally biased region" description="Low complexity" evidence="1">
    <location>
        <begin position="165"/>
        <end position="180"/>
    </location>
</feature>
<feature type="region of interest" description="Disordered" evidence="1">
    <location>
        <begin position="325"/>
        <end position="344"/>
    </location>
</feature>
<evidence type="ECO:0000256" key="1">
    <source>
        <dbReference type="SAM" id="MobiDB-lite"/>
    </source>
</evidence>
<feature type="compositionally biased region" description="Polar residues" evidence="1">
    <location>
        <begin position="786"/>
        <end position="801"/>
    </location>
</feature>
<accession>A0A0N0U3G1</accession>
<evidence type="ECO:0000313" key="3">
    <source>
        <dbReference type="Proteomes" id="UP000053105"/>
    </source>
</evidence>
<name>A0A0N0U3G1_9HYME</name>
<feature type="compositionally biased region" description="Basic and acidic residues" evidence="1">
    <location>
        <begin position="491"/>
        <end position="503"/>
    </location>
</feature>
<feature type="compositionally biased region" description="Basic and acidic residues" evidence="1">
    <location>
        <begin position="885"/>
        <end position="899"/>
    </location>
</feature>
<feature type="compositionally biased region" description="Basic and acidic residues" evidence="1">
    <location>
        <begin position="773"/>
        <end position="785"/>
    </location>
</feature>
<reference evidence="2 3" key="1">
    <citation type="submission" date="2015-07" db="EMBL/GenBank/DDBJ databases">
        <title>The genome of Melipona quadrifasciata.</title>
        <authorList>
            <person name="Pan H."/>
            <person name="Kapheim K."/>
        </authorList>
    </citation>
    <scope>NUCLEOTIDE SEQUENCE [LARGE SCALE GENOMIC DNA]</scope>
    <source>
        <strain evidence="2">0111107301</strain>
        <tissue evidence="2">Whole body</tissue>
    </source>
</reference>
<dbReference type="Proteomes" id="UP000053105">
    <property type="component" value="Unassembled WGS sequence"/>
</dbReference>
<protein>
    <submittedName>
        <fullName evidence="2">Uncharacterized protein</fullName>
    </submittedName>
</protein>